<proteinExistence type="predicted"/>
<accession>A0AAW5KQG2</accession>
<keyword evidence="1" id="KW-0472">Membrane</keyword>
<gene>
    <name evidence="2" type="ORF">NE632_12410</name>
</gene>
<comment type="caution">
    <text evidence="2">The sequence shown here is derived from an EMBL/GenBank/DDBJ whole genome shotgun (WGS) entry which is preliminary data.</text>
</comment>
<evidence type="ECO:0000313" key="3">
    <source>
        <dbReference type="Proteomes" id="UP001206236"/>
    </source>
</evidence>
<evidence type="ECO:0000256" key="1">
    <source>
        <dbReference type="SAM" id="Phobius"/>
    </source>
</evidence>
<protein>
    <recommendedName>
        <fullName evidence="4">DUF2953 domain-containing protein</fullName>
    </recommendedName>
</protein>
<feature type="transmembrane region" description="Helical" evidence="1">
    <location>
        <begin position="290"/>
        <end position="308"/>
    </location>
</feature>
<reference evidence="2" key="1">
    <citation type="submission" date="2022-06" db="EMBL/GenBank/DDBJ databases">
        <title>Isolation of gut microbiota from human fecal samples.</title>
        <authorList>
            <person name="Pamer E.G."/>
            <person name="Barat B."/>
            <person name="Waligurski E."/>
            <person name="Medina S."/>
            <person name="Paddock L."/>
            <person name="Mostad J."/>
        </authorList>
    </citation>
    <scope>NUCLEOTIDE SEQUENCE</scope>
    <source>
        <strain evidence="2">DFI.5.57</strain>
    </source>
</reference>
<evidence type="ECO:0000313" key="2">
    <source>
        <dbReference type="EMBL" id="MCQ5154104.1"/>
    </source>
</evidence>
<sequence length="334" mass="38301">MITIIVLWILLGIIAVIVILLHFSITAQIDLNKKGFDLKVRYMFFDIYPRKPKKKKQKRSKKAELPEDSFDDFEEFEDNIEESLPIPQTDDTTDKTGEVFKQIIEAKPEKIEKNEADENVSVSEVEDKQEDISDIDTDTNVEAGAEDKPEKITVKQEKKGFAGKLFHKKDKGVKKPVSKSKEKKKSKFYELKAQYKKVKPYIPMGWKYFKKLLKAIRFTDTRIVLDVGKEDAYEAAMLYGKVQAGLFNTIAILAGVFTVKLKKADVNCIFDEKKFGYDVHTLVRVRPSTLIAIGFCTGVNFLKIYLSGRRKKKRAAKRRSKELAAKKNEVKATN</sequence>
<organism evidence="2 3">
    <name type="scientific">Ruminococcus bicirculans</name>
    <name type="common">ex Wegman et al. 2014</name>
    <dbReference type="NCBI Taxonomy" id="1160721"/>
    <lineage>
        <taxon>Bacteria</taxon>
        <taxon>Bacillati</taxon>
        <taxon>Bacillota</taxon>
        <taxon>Clostridia</taxon>
        <taxon>Eubacteriales</taxon>
        <taxon>Oscillospiraceae</taxon>
        <taxon>Ruminococcus</taxon>
    </lineage>
</organism>
<dbReference type="AlphaFoldDB" id="A0AAW5KQG2"/>
<feature type="transmembrane region" description="Helical" evidence="1">
    <location>
        <begin position="5"/>
        <end position="25"/>
    </location>
</feature>
<keyword evidence="1" id="KW-0812">Transmembrane</keyword>
<keyword evidence="1" id="KW-1133">Transmembrane helix</keyword>
<dbReference type="Proteomes" id="UP001206236">
    <property type="component" value="Unassembled WGS sequence"/>
</dbReference>
<dbReference type="RefSeq" id="WP_256322489.1">
    <property type="nucleotide sequence ID" value="NZ_DAWCPT010000117.1"/>
</dbReference>
<dbReference type="EMBL" id="JANGCN010000037">
    <property type="protein sequence ID" value="MCQ5154104.1"/>
    <property type="molecule type" value="Genomic_DNA"/>
</dbReference>
<name>A0AAW5KQG2_9FIRM</name>
<evidence type="ECO:0008006" key="4">
    <source>
        <dbReference type="Google" id="ProtNLM"/>
    </source>
</evidence>